<accession>A0A8T2YXZ9</accession>
<evidence type="ECO:0000313" key="1">
    <source>
        <dbReference type="EMBL" id="KAH8509949.1"/>
    </source>
</evidence>
<protein>
    <submittedName>
        <fullName evidence="1">Uncharacterized protein</fullName>
    </submittedName>
</protein>
<sequence>LVKDGMGWDDFAFDNGYGYGYEPMLLCELEGNHCVKCRSRPFGRLQFGFEKVLAWLGGANSP</sequence>
<comment type="caution">
    <text evidence="1">The sequence shown here is derived from an EMBL/GenBank/DDBJ whole genome shotgun (WGS) entry which is preliminary data.</text>
</comment>
<proteinExistence type="predicted"/>
<dbReference type="EMBL" id="JACEGQ020000004">
    <property type="protein sequence ID" value="KAH8509949.1"/>
    <property type="molecule type" value="Genomic_DNA"/>
</dbReference>
<dbReference type="Proteomes" id="UP000807159">
    <property type="component" value="Chromosome 4"/>
</dbReference>
<reference evidence="1" key="1">
    <citation type="journal article" date="2021" name="J. Hered.">
        <title>Genome Assembly of Salicaceae Populus deltoides (Eastern Cottonwood) I-69 Based on Nanopore Sequencing and Hi-C Technologies.</title>
        <authorList>
            <person name="Bai S."/>
            <person name="Wu H."/>
            <person name="Zhang J."/>
            <person name="Pan Z."/>
            <person name="Zhao W."/>
            <person name="Li Z."/>
            <person name="Tong C."/>
        </authorList>
    </citation>
    <scope>NUCLEOTIDE SEQUENCE</scope>
    <source>
        <tissue evidence="1">Leaf</tissue>
    </source>
</reference>
<keyword evidence="2" id="KW-1185">Reference proteome</keyword>
<dbReference type="AlphaFoldDB" id="A0A8T2YXZ9"/>
<evidence type="ECO:0000313" key="2">
    <source>
        <dbReference type="Proteomes" id="UP000807159"/>
    </source>
</evidence>
<name>A0A8T2YXZ9_POPDE</name>
<feature type="non-terminal residue" evidence="1">
    <location>
        <position position="62"/>
    </location>
</feature>
<gene>
    <name evidence="1" type="ORF">H0E87_007746</name>
</gene>
<organism evidence="1 2">
    <name type="scientific">Populus deltoides</name>
    <name type="common">Eastern poplar</name>
    <name type="synonym">Eastern cottonwood</name>
    <dbReference type="NCBI Taxonomy" id="3696"/>
    <lineage>
        <taxon>Eukaryota</taxon>
        <taxon>Viridiplantae</taxon>
        <taxon>Streptophyta</taxon>
        <taxon>Embryophyta</taxon>
        <taxon>Tracheophyta</taxon>
        <taxon>Spermatophyta</taxon>
        <taxon>Magnoliopsida</taxon>
        <taxon>eudicotyledons</taxon>
        <taxon>Gunneridae</taxon>
        <taxon>Pentapetalae</taxon>
        <taxon>rosids</taxon>
        <taxon>fabids</taxon>
        <taxon>Malpighiales</taxon>
        <taxon>Salicaceae</taxon>
        <taxon>Saliceae</taxon>
        <taxon>Populus</taxon>
    </lineage>
</organism>